<dbReference type="EMBL" id="CP010868">
    <property type="protein sequence ID" value="AJM92323.1"/>
    <property type="molecule type" value="Genomic_DNA"/>
</dbReference>
<dbReference type="PATRIC" id="fig|1582439.9.peg.1146"/>
<dbReference type="AlphaFoldDB" id="A0A0C5BRD5"/>
<proteinExistence type="predicted"/>
<name>A0A0C5BRD5_9ARCH</name>
<dbReference type="GeneID" id="41600259"/>
<gene>
    <name evidence="1" type="ORF">NPIRD3C_1111</name>
</gene>
<dbReference type="Proteomes" id="UP000032027">
    <property type="component" value="Chromosome"/>
</dbReference>
<keyword evidence="2" id="KW-1185">Reference proteome</keyword>
<dbReference type="STRING" id="1582439.NPIRD3C_1111"/>
<reference evidence="1 2" key="3">
    <citation type="journal article" date="2019" name="Int. J. Syst. Evol. Microbiol.">
        <title>Nitrosopumilus adriaticus sp. nov. and Nitrosopumilus piranensis sp. nov., two ammonia-oxidizing archaea from the Adriatic Sea and members of the class Nitrososphaeria.</title>
        <authorList>
            <person name="Bayer B."/>
            <person name="Vojvoda J."/>
            <person name="Reinthaler T."/>
            <person name="Reyes C."/>
            <person name="Pinto M."/>
            <person name="Herndl G.J."/>
        </authorList>
    </citation>
    <scope>NUCLEOTIDE SEQUENCE [LARGE SCALE GENOMIC DNA]</scope>
    <source>
        <strain evidence="1 2">D3C</strain>
    </source>
</reference>
<evidence type="ECO:0000313" key="1">
    <source>
        <dbReference type="EMBL" id="AJM92323.1"/>
    </source>
</evidence>
<reference evidence="2" key="1">
    <citation type="submission" date="2015-02" db="EMBL/GenBank/DDBJ databases">
        <title>Characterization of two novel Thaumarchaeota isolated from the Northern Adriatic Sea.</title>
        <authorList>
            <person name="Bayer B."/>
            <person name="Vojvoda J."/>
            <person name="Offre P."/>
            <person name="Srivastava A."/>
            <person name="Elisabeth N."/>
            <person name="Garcia J.A.L."/>
            <person name="Schleper C."/>
            <person name="Herndl G.J."/>
        </authorList>
    </citation>
    <scope>NUCLEOTIDE SEQUENCE [LARGE SCALE GENOMIC DNA]</scope>
    <source>
        <strain evidence="2">D3C</strain>
    </source>
</reference>
<organism evidence="1 2">
    <name type="scientific">Nitrosopumilus piranensis</name>
    <dbReference type="NCBI Taxonomy" id="1582439"/>
    <lineage>
        <taxon>Archaea</taxon>
        <taxon>Nitrososphaerota</taxon>
        <taxon>Nitrososphaeria</taxon>
        <taxon>Nitrosopumilales</taxon>
        <taxon>Nitrosopumilaceae</taxon>
        <taxon>Nitrosopumilus</taxon>
    </lineage>
</organism>
<sequence length="435" mass="49646">MGLSNPELNGLRVFTPSSILDNTIGFFEFLRYETKSLRDTNAVIKDDFLELIPKSTKIKKASKLKKSEISKQFNEFIKNLDRTLFVKNTPDEIVDIKWERIDSFCKLLRLIERSDERKVRWALYHVFATGKTKISKQNLNDLLKDFKIKNLDKVLAKIIKTETLSGLDATYDGKIFTINHKSGDKLVSHYLADAIEEPSRRSPGELEEEILDLIDEGSYSNQEISQALLLDEGLVSRTISKLRDQDKIILSSFGQRGTRYFTTNCDNCPFGTTKASCRKEAISYIASAFMQDFGLDLSASDFESVEANQALLKIKRIVMMARKEKNTKLERNLSQNLEFLLSKVVDKFTEIESPDKKSLNVPEIKMEITSDISKLPLLYQLGLKKGARGGIHLMDEMLHLASKSIKTEDRLKIKKHALNETNKFLKNIGLDKKDS</sequence>
<dbReference type="RefSeq" id="WP_192827835.1">
    <property type="nucleotide sequence ID" value="NZ_CP010868.1"/>
</dbReference>
<reference evidence="1 2" key="2">
    <citation type="journal article" date="2016" name="ISME J.">
        <title>Physiological and genomic characterization of two novel marine thaumarchaeal strains indicates niche differentiation.</title>
        <authorList>
            <person name="Bayer B."/>
            <person name="Vojvoda J."/>
            <person name="Offre P."/>
            <person name="Alves R.J."/>
            <person name="Elisabeth N.H."/>
            <person name="Garcia J.A."/>
            <person name="Volland J.M."/>
            <person name="Srivastava A."/>
            <person name="Schleper C."/>
            <person name="Herndl G.J."/>
        </authorList>
    </citation>
    <scope>NUCLEOTIDE SEQUENCE [LARGE SCALE GENOMIC DNA]</scope>
    <source>
        <strain evidence="1 2">D3C</strain>
    </source>
</reference>
<dbReference type="OrthoDB" id="2634at2157"/>
<dbReference type="KEGG" id="nid:NPIRD3C_1111"/>
<dbReference type="HOGENOM" id="CLU_629471_0_0_2"/>
<evidence type="ECO:0000313" key="2">
    <source>
        <dbReference type="Proteomes" id="UP000032027"/>
    </source>
</evidence>
<protein>
    <submittedName>
        <fullName evidence="1">Uncharacterized protein</fullName>
    </submittedName>
</protein>
<accession>A0A0C5BRD5</accession>